<organism evidence="2 3">
    <name type="scientific">Deinococcus oregonensis</name>
    <dbReference type="NCBI Taxonomy" id="1805970"/>
    <lineage>
        <taxon>Bacteria</taxon>
        <taxon>Thermotogati</taxon>
        <taxon>Deinococcota</taxon>
        <taxon>Deinococci</taxon>
        <taxon>Deinococcales</taxon>
        <taxon>Deinococcaceae</taxon>
        <taxon>Deinococcus</taxon>
    </lineage>
</organism>
<evidence type="ECO:0000256" key="1">
    <source>
        <dbReference type="SAM" id="MobiDB-lite"/>
    </source>
</evidence>
<feature type="compositionally biased region" description="Low complexity" evidence="1">
    <location>
        <begin position="1"/>
        <end position="13"/>
    </location>
</feature>
<protein>
    <submittedName>
        <fullName evidence="2">Uncharacterized protein</fullName>
    </submittedName>
</protein>
<accession>A0ABV6ATR1</accession>
<dbReference type="Proteomes" id="UP001589733">
    <property type="component" value="Unassembled WGS sequence"/>
</dbReference>
<feature type="region of interest" description="Disordered" evidence="1">
    <location>
        <begin position="1"/>
        <end position="41"/>
    </location>
</feature>
<evidence type="ECO:0000313" key="3">
    <source>
        <dbReference type="Proteomes" id="UP001589733"/>
    </source>
</evidence>
<dbReference type="RefSeq" id="WP_380005280.1">
    <property type="nucleotide sequence ID" value="NZ_JBHLYR010000010.1"/>
</dbReference>
<comment type="caution">
    <text evidence="2">The sequence shown here is derived from an EMBL/GenBank/DDBJ whole genome shotgun (WGS) entry which is preliminary data.</text>
</comment>
<evidence type="ECO:0000313" key="2">
    <source>
        <dbReference type="EMBL" id="MFB9990888.1"/>
    </source>
</evidence>
<proteinExistence type="predicted"/>
<name>A0ABV6ATR1_9DEIO</name>
<dbReference type="EMBL" id="JBHLYR010000010">
    <property type="protein sequence ID" value="MFB9990888.1"/>
    <property type="molecule type" value="Genomic_DNA"/>
</dbReference>
<gene>
    <name evidence="2" type="ORF">ACFFLM_02680</name>
</gene>
<sequence>MSESSSSAHQYSSAPRPAHHREEAPGRHRLSPGETFPAHTFADPEHSAADLHDLCQMQARLRLTLEGFPADPAQLDRIYDAESLLTLTGLTVVGFRGLCRTDVSAALQEEVARVDMALGAHLERDQSRMILGYSTRQLGPHEWLNLVVLRSEAGLQYWHRSPLHRYAAQELSPQLYQGIRLHTASLPQGLSGALHLLATKYYAFGAAPWQAQRSYGGGDLGAGERQRAVATRAG</sequence>
<reference evidence="2 3" key="1">
    <citation type="submission" date="2024-09" db="EMBL/GenBank/DDBJ databases">
        <authorList>
            <person name="Sun Q."/>
            <person name="Mori K."/>
        </authorList>
    </citation>
    <scope>NUCLEOTIDE SEQUENCE [LARGE SCALE GENOMIC DNA]</scope>
    <source>
        <strain evidence="2 3">JCM 13503</strain>
    </source>
</reference>
<keyword evidence="3" id="KW-1185">Reference proteome</keyword>